<feature type="domain" description="UspA" evidence="3">
    <location>
        <begin position="10"/>
        <end position="144"/>
    </location>
</feature>
<dbReference type="InterPro" id="IPR006016">
    <property type="entry name" value="UspA"/>
</dbReference>
<reference evidence="4 5" key="1">
    <citation type="submission" date="2018-02" db="EMBL/GenBank/DDBJ databases">
        <title>Genomic Encyclopedia of Archaeal and Bacterial Type Strains, Phase II (KMG-II): from individual species to whole genera.</title>
        <authorList>
            <person name="Goeker M."/>
        </authorList>
    </citation>
    <scope>NUCLEOTIDE SEQUENCE [LARGE SCALE GENOMIC DNA]</scope>
    <source>
        <strain evidence="4 5">YU 961-1</strain>
    </source>
</reference>
<comment type="similarity">
    <text evidence="1">Belongs to the universal stress protein A family.</text>
</comment>
<dbReference type="InterPro" id="IPR006015">
    <property type="entry name" value="Universal_stress_UspA"/>
</dbReference>
<comment type="caution">
    <text evidence="4">The sequence shown here is derived from an EMBL/GenBank/DDBJ whole genome shotgun (WGS) entry which is preliminary data.</text>
</comment>
<name>A0A2S6GIW6_9PSEU</name>
<organism evidence="4 5">
    <name type="scientific">Actinokineospora auranticolor</name>
    <dbReference type="NCBI Taxonomy" id="155976"/>
    <lineage>
        <taxon>Bacteria</taxon>
        <taxon>Bacillati</taxon>
        <taxon>Actinomycetota</taxon>
        <taxon>Actinomycetes</taxon>
        <taxon>Pseudonocardiales</taxon>
        <taxon>Pseudonocardiaceae</taxon>
        <taxon>Actinokineospora</taxon>
    </lineage>
</organism>
<protein>
    <submittedName>
        <fullName evidence="4">Nucleotide-binding universal stress UspA family protein</fullName>
    </submittedName>
</protein>
<dbReference type="PRINTS" id="PR01438">
    <property type="entry name" value="UNVRSLSTRESS"/>
</dbReference>
<dbReference type="SUPFAM" id="SSF52402">
    <property type="entry name" value="Adenine nucleotide alpha hydrolases-like"/>
    <property type="match status" value="1"/>
</dbReference>
<dbReference type="EMBL" id="PTIX01000015">
    <property type="protein sequence ID" value="PPK65159.1"/>
    <property type="molecule type" value="Genomic_DNA"/>
</dbReference>
<dbReference type="Pfam" id="PF00582">
    <property type="entry name" value="Usp"/>
    <property type="match status" value="1"/>
</dbReference>
<dbReference type="Gene3D" id="3.40.50.620">
    <property type="entry name" value="HUPs"/>
    <property type="match status" value="1"/>
</dbReference>
<evidence type="ECO:0000259" key="3">
    <source>
        <dbReference type="Pfam" id="PF00582"/>
    </source>
</evidence>
<evidence type="ECO:0000256" key="1">
    <source>
        <dbReference type="ARBA" id="ARBA00008791"/>
    </source>
</evidence>
<keyword evidence="5" id="KW-1185">Reference proteome</keyword>
<dbReference type="InterPro" id="IPR014729">
    <property type="entry name" value="Rossmann-like_a/b/a_fold"/>
</dbReference>
<dbReference type="Proteomes" id="UP000239203">
    <property type="component" value="Unassembled WGS sequence"/>
</dbReference>
<dbReference type="AlphaFoldDB" id="A0A2S6GIW6"/>
<proteinExistence type="inferred from homology"/>
<dbReference type="CDD" id="cd00293">
    <property type="entry name" value="USP-like"/>
    <property type="match status" value="1"/>
</dbReference>
<feature type="region of interest" description="Disordered" evidence="2">
    <location>
        <begin position="54"/>
        <end position="76"/>
    </location>
</feature>
<sequence length="146" mass="14835">MSGNRSGGGRRFVVGYDGSGHATAALRWALAHADAEGAAVAAIEVVAPETAFVPAAPMSPQPHGGQPPRRPLPEPAELLGDHARVPLSVERVEGRTGRALAEAARDADLVVIGAHHSPAHITSGVGAFAADCLRHAGCPVVIVPAE</sequence>
<dbReference type="PANTHER" id="PTHR46268:SF6">
    <property type="entry name" value="UNIVERSAL STRESS PROTEIN UP12"/>
    <property type="match status" value="1"/>
</dbReference>
<accession>A0A2S6GIW6</accession>
<dbReference type="RefSeq" id="WP_181043703.1">
    <property type="nucleotide sequence ID" value="NZ_CP154825.1"/>
</dbReference>
<evidence type="ECO:0000313" key="4">
    <source>
        <dbReference type="EMBL" id="PPK65159.1"/>
    </source>
</evidence>
<evidence type="ECO:0000313" key="5">
    <source>
        <dbReference type="Proteomes" id="UP000239203"/>
    </source>
</evidence>
<evidence type="ECO:0000256" key="2">
    <source>
        <dbReference type="SAM" id="MobiDB-lite"/>
    </source>
</evidence>
<gene>
    <name evidence="4" type="ORF">CLV40_1156</name>
</gene>
<dbReference type="PANTHER" id="PTHR46268">
    <property type="entry name" value="STRESS RESPONSE PROTEIN NHAX"/>
    <property type="match status" value="1"/>
</dbReference>